<dbReference type="RefSeq" id="WP_156531238.1">
    <property type="nucleotide sequence ID" value="NZ_CACRUE010000045.1"/>
</dbReference>
<name>A0A6N3FNP7_9FIRM</name>
<accession>A0A6N3FNP7</accession>
<proteinExistence type="predicted"/>
<sequence>MIIRIVVIENKNNKVEKYIYCPNQINIKRKNLKSKFFEWYKSVENEEYQLVQSLYGDSLLEHMMVYWINTYILDYEYGNKAYIIQDNVKDITKYDININIEWRYYI</sequence>
<evidence type="ECO:0000313" key="1">
    <source>
        <dbReference type="EMBL" id="VYU53694.1"/>
    </source>
</evidence>
<protein>
    <submittedName>
        <fullName evidence="1">Uncharacterized protein</fullName>
    </submittedName>
</protein>
<gene>
    <name evidence="1" type="ORF">IBLFYP30_00495</name>
</gene>
<dbReference type="EMBL" id="CACRUE010000045">
    <property type="protein sequence ID" value="VYU53694.1"/>
    <property type="molecule type" value="Genomic_DNA"/>
</dbReference>
<reference evidence="1" key="1">
    <citation type="submission" date="2019-11" db="EMBL/GenBank/DDBJ databases">
        <authorList>
            <person name="Feng L."/>
        </authorList>
    </citation>
    <scope>NUCLEOTIDE SEQUENCE</scope>
    <source>
        <strain evidence="1">IbartlettiiLFYP30</strain>
    </source>
</reference>
<organism evidence="1">
    <name type="scientific">Intestinibacter bartlettii</name>
    <dbReference type="NCBI Taxonomy" id="261299"/>
    <lineage>
        <taxon>Bacteria</taxon>
        <taxon>Bacillati</taxon>
        <taxon>Bacillota</taxon>
        <taxon>Clostridia</taxon>
        <taxon>Peptostreptococcales</taxon>
        <taxon>Peptostreptococcaceae</taxon>
        <taxon>Intestinibacter</taxon>
    </lineage>
</organism>
<dbReference type="AlphaFoldDB" id="A0A6N3FNP7"/>